<organism evidence="2 3">
    <name type="scientific">Pseudomassariella vexata</name>
    <dbReference type="NCBI Taxonomy" id="1141098"/>
    <lineage>
        <taxon>Eukaryota</taxon>
        <taxon>Fungi</taxon>
        <taxon>Dikarya</taxon>
        <taxon>Ascomycota</taxon>
        <taxon>Pezizomycotina</taxon>
        <taxon>Sordariomycetes</taxon>
        <taxon>Xylariomycetidae</taxon>
        <taxon>Amphisphaeriales</taxon>
        <taxon>Pseudomassariaceae</taxon>
        <taxon>Pseudomassariella</taxon>
    </lineage>
</organism>
<sequence length="90" mass="9634">MVVSLIAGSTLISVLKFVMSFNGGRFSLVIGLLSPPVVIILPLNCFVGGSSMVSFIQDVLRSSSAVAWHPNAWDTSLFAAERPKPLVMLE</sequence>
<dbReference type="Proteomes" id="UP000193689">
    <property type="component" value="Unassembled WGS sequence"/>
</dbReference>
<evidence type="ECO:0000313" key="2">
    <source>
        <dbReference type="EMBL" id="ORY65211.1"/>
    </source>
</evidence>
<dbReference type="RefSeq" id="XP_040716363.1">
    <property type="nucleotide sequence ID" value="XM_040860159.1"/>
</dbReference>
<name>A0A1Y2E0Y1_9PEZI</name>
<reference evidence="2 3" key="1">
    <citation type="submission" date="2016-07" db="EMBL/GenBank/DDBJ databases">
        <title>Pervasive Adenine N6-methylation of Active Genes in Fungi.</title>
        <authorList>
            <consortium name="DOE Joint Genome Institute"/>
            <person name="Mondo S.J."/>
            <person name="Dannebaum R.O."/>
            <person name="Kuo R.C."/>
            <person name="Labutti K."/>
            <person name="Haridas S."/>
            <person name="Kuo A."/>
            <person name="Salamov A."/>
            <person name="Ahrendt S.R."/>
            <person name="Lipzen A."/>
            <person name="Sullivan W."/>
            <person name="Andreopoulos W.B."/>
            <person name="Clum A."/>
            <person name="Lindquist E."/>
            <person name="Daum C."/>
            <person name="Ramamoorthy G.K."/>
            <person name="Gryganskyi A."/>
            <person name="Culley D."/>
            <person name="Magnuson J.K."/>
            <person name="James T.Y."/>
            <person name="O'Malley M.A."/>
            <person name="Stajich J.E."/>
            <person name="Spatafora J.W."/>
            <person name="Visel A."/>
            <person name="Grigoriev I.V."/>
        </authorList>
    </citation>
    <scope>NUCLEOTIDE SEQUENCE [LARGE SCALE GENOMIC DNA]</scope>
    <source>
        <strain evidence="2 3">CBS 129021</strain>
    </source>
</reference>
<dbReference type="InParanoid" id="A0A1Y2E0Y1"/>
<comment type="caution">
    <text evidence="2">The sequence shown here is derived from an EMBL/GenBank/DDBJ whole genome shotgun (WGS) entry which is preliminary data.</text>
</comment>
<dbReference type="AlphaFoldDB" id="A0A1Y2E0Y1"/>
<keyword evidence="3" id="KW-1185">Reference proteome</keyword>
<dbReference type="EMBL" id="MCFJ01000006">
    <property type="protein sequence ID" value="ORY65211.1"/>
    <property type="molecule type" value="Genomic_DNA"/>
</dbReference>
<evidence type="ECO:0000256" key="1">
    <source>
        <dbReference type="SAM" id="Phobius"/>
    </source>
</evidence>
<evidence type="ECO:0000313" key="3">
    <source>
        <dbReference type="Proteomes" id="UP000193689"/>
    </source>
</evidence>
<keyword evidence="1" id="KW-0812">Transmembrane</keyword>
<keyword evidence="1" id="KW-1133">Transmembrane helix</keyword>
<proteinExistence type="predicted"/>
<gene>
    <name evidence="2" type="ORF">BCR38DRAFT_432137</name>
</gene>
<dbReference type="GeneID" id="63776371"/>
<accession>A0A1Y2E0Y1</accession>
<keyword evidence="1" id="KW-0472">Membrane</keyword>
<protein>
    <submittedName>
        <fullName evidence="2">Uncharacterized protein</fullName>
    </submittedName>
</protein>
<feature type="transmembrane region" description="Helical" evidence="1">
    <location>
        <begin position="26"/>
        <end position="47"/>
    </location>
</feature>